<dbReference type="SUPFAM" id="SSF52743">
    <property type="entry name" value="Subtilisin-like"/>
    <property type="match status" value="1"/>
</dbReference>
<dbReference type="InterPro" id="IPR000209">
    <property type="entry name" value="Peptidase_S8/S53_dom"/>
</dbReference>
<dbReference type="InterPro" id="IPR050131">
    <property type="entry name" value="Peptidase_S8_subtilisin-like"/>
</dbReference>
<evidence type="ECO:0000256" key="5">
    <source>
        <dbReference type="PROSITE-ProRule" id="PRU01240"/>
    </source>
</evidence>
<feature type="active site" description="Charge relay system" evidence="5">
    <location>
        <position position="225"/>
    </location>
</feature>
<dbReference type="PROSITE" id="PS51892">
    <property type="entry name" value="SUBTILASE"/>
    <property type="match status" value="1"/>
</dbReference>
<keyword evidence="4 5" id="KW-0720">Serine protease</keyword>
<evidence type="ECO:0000256" key="1">
    <source>
        <dbReference type="ARBA" id="ARBA00011073"/>
    </source>
</evidence>
<dbReference type="PANTHER" id="PTHR43806:SF11">
    <property type="entry name" value="CEREVISIN-RELATED"/>
    <property type="match status" value="1"/>
</dbReference>
<dbReference type="AlphaFoldDB" id="A0A148KMZ6"/>
<evidence type="ECO:0000313" key="8">
    <source>
        <dbReference type="Proteomes" id="UP000070299"/>
    </source>
</evidence>
<dbReference type="PRINTS" id="PR00723">
    <property type="entry name" value="SUBTILISIN"/>
</dbReference>
<dbReference type="GO" id="GO:0004252">
    <property type="term" value="F:serine-type endopeptidase activity"/>
    <property type="evidence" value="ECO:0007669"/>
    <property type="project" value="UniProtKB-UniRule"/>
</dbReference>
<organism evidence="7 8">
    <name type="scientific">Paraglaciecola hydrolytica</name>
    <dbReference type="NCBI Taxonomy" id="1799789"/>
    <lineage>
        <taxon>Bacteria</taxon>
        <taxon>Pseudomonadati</taxon>
        <taxon>Pseudomonadota</taxon>
        <taxon>Gammaproteobacteria</taxon>
        <taxon>Alteromonadales</taxon>
        <taxon>Alteromonadaceae</taxon>
        <taxon>Paraglaciecola</taxon>
    </lineage>
</organism>
<dbReference type="InterPro" id="IPR015500">
    <property type="entry name" value="Peptidase_S8_subtilisin-rel"/>
</dbReference>
<sequence>MLTNLKIKRDIKMKKLFIVFITVLITALSVSAKDNGELDLRNVLMKRVDDSNVFQVIVKFTNPHHHKILINIPEYKSTGDEGEFDNLMEQAYNIEKNIYEDAAYNLIEKLENNLGAKIRHLRTMSLGNDLIEITTTKSVNDFMKEFKALQEVKKAQVNEAFNVKKSETTSVVSANWSGTFFNDPWYNSQSYFGSFDENKANSNFELFKQNIENKLGRKVRIAIIDSGSSNHEDLPVDGGYSFVSFVPNLQGEPVTVDRVADHTDGNIDPDTGEFKMMEHGTAVASVIGAYTDNGLGMTGALNSDDISLIFAKVCHYKGCGQNDIYDGIVWAAGGEVAGIPNIDQKVDIINVSLGGGNSAGCSEFYQEVIDFAVEQGIVVVVAAGNERMEAENISPANCKNTITVGSVAPHTEDKSDFSNYGSAVDITAAGTGIVVAVPNEDPTQLSSEYKATNGTSFATPLVASIAAGLKMKYPELTPLQIERILEANSYDILLNKKGLPSDCKILGCGKGTVDALASLMAIDNLFRVNASQVAHVYENNTDTRYLEEMDKLIPVCNLYQAEFGSIGTQIVGIEYNIYSYKGEGEITASNATFIKTVDDPIYVVNSADRIAYQACQNGSCGNVIEMTKETAYKPQYCRI</sequence>
<comment type="caution">
    <text evidence="7">The sequence shown here is derived from an EMBL/GenBank/DDBJ whole genome shotgun (WGS) entry which is preliminary data.</text>
</comment>
<keyword evidence="2 5" id="KW-0645">Protease</keyword>
<accession>A0A148KMZ6</accession>
<keyword evidence="8" id="KW-1185">Reference proteome</keyword>
<dbReference type="PANTHER" id="PTHR43806">
    <property type="entry name" value="PEPTIDASE S8"/>
    <property type="match status" value="1"/>
</dbReference>
<feature type="domain" description="Peptidase S8/S53" evidence="6">
    <location>
        <begin position="216"/>
        <end position="489"/>
    </location>
</feature>
<evidence type="ECO:0000259" key="6">
    <source>
        <dbReference type="Pfam" id="PF00082"/>
    </source>
</evidence>
<evidence type="ECO:0000313" key="7">
    <source>
        <dbReference type="EMBL" id="KXI27682.1"/>
    </source>
</evidence>
<feature type="active site" description="Charge relay system" evidence="5">
    <location>
        <position position="456"/>
    </location>
</feature>
<name>A0A148KMZ6_9ALTE</name>
<dbReference type="InterPro" id="IPR036852">
    <property type="entry name" value="Peptidase_S8/S53_dom_sf"/>
</dbReference>
<dbReference type="Proteomes" id="UP000070299">
    <property type="component" value="Unassembled WGS sequence"/>
</dbReference>
<dbReference type="Pfam" id="PF00082">
    <property type="entry name" value="Peptidase_S8"/>
    <property type="match status" value="1"/>
</dbReference>
<dbReference type="EMBL" id="LSNE01000009">
    <property type="protein sequence ID" value="KXI27682.1"/>
    <property type="molecule type" value="Genomic_DNA"/>
</dbReference>
<protein>
    <recommendedName>
        <fullName evidence="6">Peptidase S8/S53 domain-containing protein</fullName>
    </recommendedName>
</protein>
<evidence type="ECO:0000256" key="3">
    <source>
        <dbReference type="ARBA" id="ARBA00022801"/>
    </source>
</evidence>
<dbReference type="STRING" id="1799789.AX660_19205"/>
<evidence type="ECO:0000256" key="2">
    <source>
        <dbReference type="ARBA" id="ARBA00022670"/>
    </source>
</evidence>
<proteinExistence type="inferred from homology"/>
<gene>
    <name evidence="7" type="ORF">AX660_19205</name>
</gene>
<keyword evidence="3 5" id="KW-0378">Hydrolase</keyword>
<feature type="active site" description="Charge relay system" evidence="5">
    <location>
        <position position="279"/>
    </location>
</feature>
<evidence type="ECO:0000256" key="4">
    <source>
        <dbReference type="ARBA" id="ARBA00022825"/>
    </source>
</evidence>
<dbReference type="GO" id="GO:0006508">
    <property type="term" value="P:proteolysis"/>
    <property type="evidence" value="ECO:0007669"/>
    <property type="project" value="UniProtKB-KW"/>
</dbReference>
<reference evidence="8" key="1">
    <citation type="submission" date="2016-02" db="EMBL/GenBank/DDBJ databases">
        <authorList>
            <person name="Schultz-Johansen M."/>
            <person name="Glaring M.A."/>
            <person name="Bech P.K."/>
            <person name="Stougaard P."/>
        </authorList>
    </citation>
    <scope>NUCLEOTIDE SEQUENCE [LARGE SCALE GENOMIC DNA]</scope>
    <source>
        <strain evidence="8">S66</strain>
    </source>
</reference>
<dbReference type="Gene3D" id="3.40.50.200">
    <property type="entry name" value="Peptidase S8/S53 domain"/>
    <property type="match status" value="1"/>
</dbReference>
<comment type="similarity">
    <text evidence="1 5">Belongs to the peptidase S8 family.</text>
</comment>